<dbReference type="Gene3D" id="2.60.120.10">
    <property type="entry name" value="Jelly Rolls"/>
    <property type="match status" value="1"/>
</dbReference>
<feature type="domain" description="TehB/YeaR-like" evidence="1">
    <location>
        <begin position="14"/>
        <end position="97"/>
    </location>
</feature>
<comment type="caution">
    <text evidence="3">The sequence shown here is derived from an EMBL/GenBank/DDBJ whole genome shotgun (WGS) entry which is preliminary data.</text>
</comment>
<protein>
    <submittedName>
        <fullName evidence="3">Tellurite resistance protein</fullName>
    </submittedName>
</protein>
<evidence type="ECO:0000313" key="3">
    <source>
        <dbReference type="EMBL" id="POP48482.1"/>
    </source>
</evidence>
<dbReference type="PIRSF" id="PIRSF020632">
    <property type="entry name" value="YeaR"/>
    <property type="match status" value="1"/>
</dbReference>
<dbReference type="RefSeq" id="WP_103675818.1">
    <property type="nucleotide sequence ID" value="NZ_PQGD01000009.1"/>
</dbReference>
<dbReference type="OrthoDB" id="6506618at2"/>
<dbReference type="InterPro" id="IPR014510">
    <property type="entry name" value="Tellurite-R_YeaR"/>
</dbReference>
<dbReference type="EMBL" id="PQGD01000009">
    <property type="protein sequence ID" value="POP48482.1"/>
    <property type="molecule type" value="Genomic_DNA"/>
</dbReference>
<evidence type="ECO:0000313" key="4">
    <source>
        <dbReference type="Proteomes" id="UP000237073"/>
    </source>
</evidence>
<dbReference type="InterPro" id="IPR015392">
    <property type="entry name" value="TehB/YeaR-like_dom"/>
</dbReference>
<dbReference type="Proteomes" id="UP000237073">
    <property type="component" value="Unassembled WGS sequence"/>
</dbReference>
<organism evidence="3 5">
    <name type="scientific">Superficieibacter electus</name>
    <dbReference type="NCBI Taxonomy" id="2022662"/>
    <lineage>
        <taxon>Bacteria</taxon>
        <taxon>Pseudomonadati</taxon>
        <taxon>Pseudomonadota</taxon>
        <taxon>Gammaproteobacteria</taxon>
        <taxon>Enterobacterales</taxon>
        <taxon>Enterobacteriaceae</taxon>
        <taxon>Superficieibacter</taxon>
    </lineage>
</organism>
<dbReference type="Proteomes" id="UP000247005">
    <property type="component" value="Unassembled WGS sequence"/>
</dbReference>
<dbReference type="Pfam" id="PF09313">
    <property type="entry name" value="TehB-like"/>
    <property type="match status" value="1"/>
</dbReference>
<evidence type="ECO:0000313" key="2">
    <source>
        <dbReference type="EMBL" id="POP45198.1"/>
    </source>
</evidence>
<dbReference type="InterPro" id="IPR014710">
    <property type="entry name" value="RmlC-like_jellyroll"/>
</dbReference>
<reference evidence="4 5" key="1">
    <citation type="submission" date="2018-01" db="EMBL/GenBank/DDBJ databases">
        <title>Superficieibacter electus gen. nov., sp. nov., an extended-spectrum beta-lactamase possessing member of the Enterobacteriaceae family, isolated from intensive care unit surfaces.</title>
        <authorList>
            <person name="Potter R.F."/>
            <person name="D'Souza A.W."/>
        </authorList>
    </citation>
    <scope>NUCLEOTIDE SEQUENCE [LARGE SCALE GENOMIC DNA]</scope>
    <source>
        <strain evidence="3 5">BP-1</strain>
        <strain evidence="2 4">BP-2</strain>
    </source>
</reference>
<keyword evidence="4" id="KW-1185">Reference proteome</keyword>
<accession>A0A2P5GPI0</accession>
<proteinExistence type="predicted"/>
<evidence type="ECO:0000259" key="1">
    <source>
        <dbReference type="Pfam" id="PF09313"/>
    </source>
</evidence>
<dbReference type="AlphaFoldDB" id="A0A2P5GPI0"/>
<dbReference type="EMBL" id="PQGE01000007">
    <property type="protein sequence ID" value="POP45198.1"/>
    <property type="molecule type" value="Genomic_DNA"/>
</dbReference>
<dbReference type="SUPFAM" id="SSF51197">
    <property type="entry name" value="Clavaminate synthase-like"/>
    <property type="match status" value="1"/>
</dbReference>
<name>A0A2P5GPI0_9ENTR</name>
<sequence length="110" mass="12558">MQRIVIPAHYVHTRSTPFWSNETAPASIWKRHLDAGTRQGVYPRLSVMRGVIRYYGYADETSPDPVETLTINAGEFGVFPAEKWHNIEALTDDTIFCVDFYVDPKILIEG</sequence>
<evidence type="ECO:0000313" key="5">
    <source>
        <dbReference type="Proteomes" id="UP000247005"/>
    </source>
</evidence>
<gene>
    <name evidence="3" type="ORF">CHU32_12310</name>
    <name evidence="2" type="ORF">CHU33_09380</name>
</gene>